<name>A0A5C5TTE9_9CORY</name>
<dbReference type="EMBL" id="VOHM01000041">
    <property type="protein sequence ID" value="TWT17491.1"/>
    <property type="molecule type" value="Genomic_DNA"/>
</dbReference>
<keyword evidence="2" id="KW-1185">Reference proteome</keyword>
<sequence>MSDLPEADFWGEFVSSSRCIEAPGKWFTHTQIPERKHIIFNAFLSFTGFNRVISTCLRRVAAWGPKPIKNALTSQFGVFGWVNLGPVVRDTLAMVVKYKNIATRVFVGVYCEIVGNRNAI</sequence>
<proteinExistence type="predicted"/>
<accession>A0A5C5TTE9</accession>
<gene>
    <name evidence="1" type="ORF">FRX94_12420</name>
</gene>
<evidence type="ECO:0000313" key="1">
    <source>
        <dbReference type="EMBL" id="TWT17491.1"/>
    </source>
</evidence>
<comment type="caution">
    <text evidence="1">The sequence shown here is derived from an EMBL/GenBank/DDBJ whole genome shotgun (WGS) entry which is preliminary data.</text>
</comment>
<protein>
    <submittedName>
        <fullName evidence="1">Uncharacterized protein</fullName>
    </submittedName>
</protein>
<dbReference type="Proteomes" id="UP000320791">
    <property type="component" value="Unassembled WGS sequence"/>
</dbReference>
<dbReference type="AlphaFoldDB" id="A0A5C5TTE9"/>
<dbReference type="RefSeq" id="WP_146325661.1">
    <property type="nucleotide sequence ID" value="NZ_BAABLR010000057.1"/>
</dbReference>
<reference evidence="1 2" key="1">
    <citation type="submission" date="2019-08" db="EMBL/GenBank/DDBJ databases">
        <authorList>
            <person name="Lei W."/>
        </authorList>
    </citation>
    <scope>NUCLEOTIDE SEQUENCE [LARGE SCALE GENOMIC DNA]</scope>
    <source>
        <strain evidence="1 2">CCUG 58627</strain>
    </source>
</reference>
<organism evidence="1 2">
    <name type="scientific">Corynebacterium canis</name>
    <dbReference type="NCBI Taxonomy" id="679663"/>
    <lineage>
        <taxon>Bacteria</taxon>
        <taxon>Bacillati</taxon>
        <taxon>Actinomycetota</taxon>
        <taxon>Actinomycetes</taxon>
        <taxon>Mycobacteriales</taxon>
        <taxon>Corynebacteriaceae</taxon>
        <taxon>Corynebacterium</taxon>
    </lineage>
</organism>
<evidence type="ECO:0000313" key="2">
    <source>
        <dbReference type="Proteomes" id="UP000320791"/>
    </source>
</evidence>